<keyword evidence="1 5" id="KW-0489">Methyltransferase</keyword>
<dbReference type="PANTHER" id="PTHR43464">
    <property type="entry name" value="METHYLTRANSFERASE"/>
    <property type="match status" value="1"/>
</dbReference>
<evidence type="ECO:0000256" key="1">
    <source>
        <dbReference type="ARBA" id="ARBA00022603"/>
    </source>
</evidence>
<protein>
    <submittedName>
        <fullName evidence="5">Class I SAM-dependent methyltransferase</fullName>
    </submittedName>
</protein>
<dbReference type="RefSeq" id="WP_267772753.1">
    <property type="nucleotide sequence ID" value="NZ_JAPNKE010000002.1"/>
</dbReference>
<feature type="domain" description="Methyltransferase" evidence="4">
    <location>
        <begin position="91"/>
        <end position="186"/>
    </location>
</feature>
<dbReference type="InterPro" id="IPR041698">
    <property type="entry name" value="Methyltransf_25"/>
</dbReference>
<dbReference type="SUPFAM" id="SSF53335">
    <property type="entry name" value="S-adenosyl-L-methionine-dependent methyltransferases"/>
    <property type="match status" value="1"/>
</dbReference>
<accession>A0A9X3ETE7</accession>
<keyword evidence="3" id="KW-0949">S-adenosyl-L-methionine</keyword>
<dbReference type="Proteomes" id="UP001150924">
    <property type="component" value="Unassembled WGS sequence"/>
</dbReference>
<dbReference type="GO" id="GO:0032259">
    <property type="term" value="P:methylation"/>
    <property type="evidence" value="ECO:0007669"/>
    <property type="project" value="UniProtKB-KW"/>
</dbReference>
<evidence type="ECO:0000256" key="3">
    <source>
        <dbReference type="ARBA" id="ARBA00022691"/>
    </source>
</evidence>
<dbReference type="AlphaFoldDB" id="A0A9X3ETE7"/>
<dbReference type="EMBL" id="JAPNKE010000002">
    <property type="protein sequence ID" value="MCY1009979.1"/>
    <property type="molecule type" value="Genomic_DNA"/>
</dbReference>
<reference evidence="5" key="1">
    <citation type="submission" date="2022-11" db="EMBL/GenBank/DDBJ databases">
        <title>Minimal conservation of predation-associated metabolite biosynthetic gene clusters underscores biosynthetic potential of Myxococcota including descriptions for ten novel species: Archangium lansinium sp. nov., Myxococcus landrumus sp. nov., Nannocystis bai.</title>
        <authorList>
            <person name="Ahearne A."/>
            <person name="Stevens C."/>
            <person name="Phillips K."/>
        </authorList>
    </citation>
    <scope>NUCLEOTIDE SEQUENCE</scope>
    <source>
        <strain evidence="5">Na p29</strain>
    </source>
</reference>
<evidence type="ECO:0000313" key="5">
    <source>
        <dbReference type="EMBL" id="MCY1009979.1"/>
    </source>
</evidence>
<evidence type="ECO:0000256" key="2">
    <source>
        <dbReference type="ARBA" id="ARBA00022679"/>
    </source>
</evidence>
<dbReference type="Pfam" id="PF13649">
    <property type="entry name" value="Methyltransf_25"/>
    <property type="match status" value="1"/>
</dbReference>
<evidence type="ECO:0000313" key="6">
    <source>
        <dbReference type="Proteomes" id="UP001150924"/>
    </source>
</evidence>
<gene>
    <name evidence="5" type="ORF">OV079_31340</name>
</gene>
<dbReference type="CDD" id="cd02440">
    <property type="entry name" value="AdoMet_MTases"/>
    <property type="match status" value="1"/>
</dbReference>
<dbReference type="InterPro" id="IPR029063">
    <property type="entry name" value="SAM-dependent_MTases_sf"/>
</dbReference>
<proteinExistence type="predicted"/>
<evidence type="ECO:0000259" key="4">
    <source>
        <dbReference type="Pfam" id="PF13649"/>
    </source>
</evidence>
<comment type="caution">
    <text evidence="5">The sequence shown here is derived from an EMBL/GenBank/DDBJ whole genome shotgun (WGS) entry which is preliminary data.</text>
</comment>
<dbReference type="GO" id="GO:0008757">
    <property type="term" value="F:S-adenosylmethionine-dependent methyltransferase activity"/>
    <property type="evidence" value="ECO:0007669"/>
    <property type="project" value="InterPro"/>
</dbReference>
<name>A0A9X3ETE7_9BACT</name>
<dbReference type="PANTHER" id="PTHR43464:SF19">
    <property type="entry name" value="UBIQUINONE BIOSYNTHESIS O-METHYLTRANSFERASE, MITOCHONDRIAL"/>
    <property type="match status" value="1"/>
</dbReference>
<organism evidence="5 6">
    <name type="scientific">Nannocystis pusilla</name>
    <dbReference type="NCBI Taxonomy" id="889268"/>
    <lineage>
        <taxon>Bacteria</taxon>
        <taxon>Pseudomonadati</taxon>
        <taxon>Myxococcota</taxon>
        <taxon>Polyangia</taxon>
        <taxon>Nannocystales</taxon>
        <taxon>Nannocystaceae</taxon>
        <taxon>Nannocystis</taxon>
    </lineage>
</organism>
<keyword evidence="2" id="KW-0808">Transferase</keyword>
<dbReference type="Gene3D" id="3.40.50.150">
    <property type="entry name" value="Vaccinia Virus protein VP39"/>
    <property type="match status" value="1"/>
</dbReference>
<sequence>MDTPDIDPGEQMHRLIQAIFAATFGGACTPSARVAVPSGHDGPEHGMHHGAHHGFTDAAAWAEVLDAPDRAAWQRPEEVVRALELEPTMRVADVGAGTGYFAVRLARAVPAGEVLATDVEPDMVRYLNERARREKLPNLRAVQSTATTSSLAAASFDRILVVHVWHHLDERERHARELAAALRPGGKLMIVDFSQAAHRGPPAHMRVPPEVVVAELASAGLSASVSPVALPDQYIVEARRGP</sequence>
<keyword evidence="6" id="KW-1185">Reference proteome</keyword>